<organism evidence="1 2">
    <name type="scientific">Micrococcus cohnii</name>
    <dbReference type="NCBI Taxonomy" id="993416"/>
    <lineage>
        <taxon>Bacteria</taxon>
        <taxon>Bacillati</taxon>
        <taxon>Actinomycetota</taxon>
        <taxon>Actinomycetes</taxon>
        <taxon>Micrococcales</taxon>
        <taxon>Micrococcaceae</taxon>
        <taxon>Micrococcus</taxon>
    </lineage>
</organism>
<gene>
    <name evidence="1" type="ORF">HDA30_000772</name>
</gene>
<evidence type="ECO:0008006" key="3">
    <source>
        <dbReference type="Google" id="ProtNLM"/>
    </source>
</evidence>
<dbReference type="Proteomes" id="UP000540191">
    <property type="component" value="Unassembled WGS sequence"/>
</dbReference>
<name>A0A7W7GNA8_9MICC</name>
<dbReference type="InterPro" id="IPR032466">
    <property type="entry name" value="Metal_Hydrolase"/>
</dbReference>
<dbReference type="Gene3D" id="2.30.40.10">
    <property type="entry name" value="Urease, subunit C, domain 1"/>
    <property type="match status" value="1"/>
</dbReference>
<dbReference type="InterPro" id="IPR011059">
    <property type="entry name" value="Metal-dep_hydrolase_composite"/>
</dbReference>
<dbReference type="PANTHER" id="PTHR22642:SF2">
    <property type="entry name" value="PROTEIN LONG AFTER FAR-RED 3"/>
    <property type="match status" value="1"/>
</dbReference>
<comment type="caution">
    <text evidence="1">The sequence shown here is derived from an EMBL/GenBank/DDBJ whole genome shotgun (WGS) entry which is preliminary data.</text>
</comment>
<dbReference type="GO" id="GO:0016810">
    <property type="term" value="F:hydrolase activity, acting on carbon-nitrogen (but not peptide) bonds"/>
    <property type="evidence" value="ECO:0007669"/>
    <property type="project" value="InterPro"/>
</dbReference>
<dbReference type="AlphaFoldDB" id="A0A7W7GNA8"/>
<evidence type="ECO:0000313" key="1">
    <source>
        <dbReference type="EMBL" id="MBB4735264.1"/>
    </source>
</evidence>
<reference evidence="1 2" key="1">
    <citation type="submission" date="2020-08" db="EMBL/GenBank/DDBJ databases">
        <title>Sequencing the genomes of 1000 actinobacteria strains.</title>
        <authorList>
            <person name="Klenk H.-P."/>
        </authorList>
    </citation>
    <scope>NUCLEOTIDE SEQUENCE [LARGE SCALE GENOMIC DNA]</scope>
    <source>
        <strain evidence="1 2">DSM 23974</strain>
    </source>
</reference>
<proteinExistence type="predicted"/>
<dbReference type="EMBL" id="JACHNA010000001">
    <property type="protein sequence ID" value="MBB4735264.1"/>
    <property type="molecule type" value="Genomic_DNA"/>
</dbReference>
<protein>
    <recommendedName>
        <fullName evidence="3">Amidohydrolase 3 domain-containing protein</fullName>
    </recommendedName>
</protein>
<dbReference type="PANTHER" id="PTHR22642">
    <property type="entry name" value="IMIDAZOLONEPROPIONASE"/>
    <property type="match status" value="1"/>
</dbReference>
<dbReference type="Gene3D" id="3.20.20.140">
    <property type="entry name" value="Metal-dependent hydrolases"/>
    <property type="match status" value="1"/>
</dbReference>
<accession>A0A7W7GNA8</accession>
<evidence type="ECO:0000313" key="2">
    <source>
        <dbReference type="Proteomes" id="UP000540191"/>
    </source>
</evidence>
<sequence length="365" mass="37211">MNPLILHNGIIHSPTDPYATALLVEDGMIAWLGSEETHTQIAPEAERVDLEGAVVAPLFVDPLVLAASDLDDSATKHGGNGALARGVGTITVLAAGGTSGQRSCSPAPMTLLYRDLDAVATGALGVWVPTDELSQTDVNEALIQAIQAGEQPYLASSAGHDPQARAQAQCRSLTALRAAEQRLGVPALGRVRPRLVLDGRLDDEDTALLGATASSVTVMPSQGRLDAPIGSLLAAGVPVCLGPEPGTSPWEAMQAALHHPEPAERVSARSAFAACTRAGLRAAAAGPSVHAAPPTRLAVSAAADLAVWRADAVGVQAPDSRVAAWSTDTRAGTPLLPDLEDGAAPPRLIATLAAGRTVCGSLTSA</sequence>
<dbReference type="SUPFAM" id="SSF51338">
    <property type="entry name" value="Composite domain of metallo-dependent hydrolases"/>
    <property type="match status" value="1"/>
</dbReference>
<dbReference type="SUPFAM" id="SSF51556">
    <property type="entry name" value="Metallo-dependent hydrolases"/>
    <property type="match status" value="1"/>
</dbReference>
<keyword evidence="2" id="KW-1185">Reference proteome</keyword>
<dbReference type="RefSeq" id="WP_184241171.1">
    <property type="nucleotide sequence ID" value="NZ_JACHNA010000001.1"/>
</dbReference>